<dbReference type="Proteomes" id="UP000410492">
    <property type="component" value="Unassembled WGS sequence"/>
</dbReference>
<organism evidence="1 2">
    <name type="scientific">Callosobruchus maculatus</name>
    <name type="common">Southern cowpea weevil</name>
    <name type="synonym">Pulse bruchid</name>
    <dbReference type="NCBI Taxonomy" id="64391"/>
    <lineage>
        <taxon>Eukaryota</taxon>
        <taxon>Metazoa</taxon>
        <taxon>Ecdysozoa</taxon>
        <taxon>Arthropoda</taxon>
        <taxon>Hexapoda</taxon>
        <taxon>Insecta</taxon>
        <taxon>Pterygota</taxon>
        <taxon>Neoptera</taxon>
        <taxon>Endopterygota</taxon>
        <taxon>Coleoptera</taxon>
        <taxon>Polyphaga</taxon>
        <taxon>Cucujiformia</taxon>
        <taxon>Chrysomeloidea</taxon>
        <taxon>Chrysomelidae</taxon>
        <taxon>Bruchinae</taxon>
        <taxon>Bruchini</taxon>
        <taxon>Callosobruchus</taxon>
    </lineage>
</organism>
<dbReference type="AlphaFoldDB" id="A0A653BED5"/>
<feature type="non-terminal residue" evidence="1">
    <location>
        <position position="92"/>
    </location>
</feature>
<dbReference type="EMBL" id="CAACVG010000330">
    <property type="protein sequence ID" value="VEN33928.1"/>
    <property type="molecule type" value="Genomic_DNA"/>
</dbReference>
<name>A0A653BED5_CALMS</name>
<keyword evidence="2" id="KW-1185">Reference proteome</keyword>
<proteinExistence type="predicted"/>
<gene>
    <name evidence="1" type="ORF">CALMAC_LOCUS302</name>
</gene>
<reference evidence="1 2" key="1">
    <citation type="submission" date="2019-01" db="EMBL/GenBank/DDBJ databases">
        <authorList>
            <person name="Sayadi A."/>
        </authorList>
    </citation>
    <scope>NUCLEOTIDE SEQUENCE [LARGE SCALE GENOMIC DNA]</scope>
</reference>
<evidence type="ECO:0000313" key="1">
    <source>
        <dbReference type="EMBL" id="VEN33928.1"/>
    </source>
</evidence>
<accession>A0A653BED5</accession>
<evidence type="ECO:0000313" key="2">
    <source>
        <dbReference type="Proteomes" id="UP000410492"/>
    </source>
</evidence>
<protein>
    <submittedName>
        <fullName evidence="1">Uncharacterized protein</fullName>
    </submittedName>
</protein>
<sequence>MMNHEVHADVHRYQSANKRMIIHRDPLQLNLSLAVPGILAVSTRTTGNTTLLYWILPANPPHPTLLVFPLRCRYTQTELAMLVSSDTDSMLT</sequence>